<sequence length="147" mass="16410">MSPGQARDKPSLKIWLASRLHDIEQEGDRATGCPLWIFRRPPHACHSSVCSFLFLMMAYSLFLHGSAVREVSLDYGPGDLWKELVVDDSLAGVSLISYELLSFSANNRHYLVRIPRVSLDMKGGGLMGTCGVIQSGRQTECFALYTW</sequence>
<proteinExistence type="predicted"/>
<protein>
    <submittedName>
        <fullName evidence="1">Uncharacterized protein</fullName>
    </submittedName>
</protein>
<accession>A0A812Q910</accession>
<comment type="caution">
    <text evidence="1">The sequence shown here is derived from an EMBL/GenBank/DDBJ whole genome shotgun (WGS) entry which is preliminary data.</text>
</comment>
<gene>
    <name evidence="1" type="ORF">SNAT2548_LOCUS20378</name>
</gene>
<name>A0A812Q910_9DINO</name>
<dbReference type="Proteomes" id="UP000604046">
    <property type="component" value="Unassembled WGS sequence"/>
</dbReference>
<keyword evidence="2" id="KW-1185">Reference proteome</keyword>
<reference evidence="1" key="1">
    <citation type="submission" date="2021-02" db="EMBL/GenBank/DDBJ databases">
        <authorList>
            <person name="Dougan E. K."/>
            <person name="Rhodes N."/>
            <person name="Thang M."/>
            <person name="Chan C."/>
        </authorList>
    </citation>
    <scope>NUCLEOTIDE SEQUENCE</scope>
</reference>
<evidence type="ECO:0000313" key="1">
    <source>
        <dbReference type="EMBL" id="CAE7373067.1"/>
    </source>
</evidence>
<dbReference type="OrthoDB" id="340608at2759"/>
<organism evidence="1 2">
    <name type="scientific">Symbiodinium natans</name>
    <dbReference type="NCBI Taxonomy" id="878477"/>
    <lineage>
        <taxon>Eukaryota</taxon>
        <taxon>Sar</taxon>
        <taxon>Alveolata</taxon>
        <taxon>Dinophyceae</taxon>
        <taxon>Suessiales</taxon>
        <taxon>Symbiodiniaceae</taxon>
        <taxon>Symbiodinium</taxon>
    </lineage>
</organism>
<dbReference type="EMBL" id="CAJNDS010002208">
    <property type="protein sequence ID" value="CAE7373067.1"/>
    <property type="molecule type" value="Genomic_DNA"/>
</dbReference>
<evidence type="ECO:0000313" key="2">
    <source>
        <dbReference type="Proteomes" id="UP000604046"/>
    </source>
</evidence>
<dbReference type="AlphaFoldDB" id="A0A812Q910"/>